<dbReference type="Proteomes" id="UP000828251">
    <property type="component" value="Unassembled WGS sequence"/>
</dbReference>
<evidence type="ECO:0000313" key="2">
    <source>
        <dbReference type="Proteomes" id="UP000828251"/>
    </source>
</evidence>
<comment type="caution">
    <text evidence="1">The sequence shown here is derived from an EMBL/GenBank/DDBJ whole genome shotgun (WGS) entry which is preliminary data.</text>
</comment>
<proteinExistence type="predicted"/>
<gene>
    <name evidence="1" type="ORF">J1N35_025401</name>
</gene>
<name>A0A9D3V7N6_9ROSI</name>
<dbReference type="AlphaFoldDB" id="A0A9D3V7N6"/>
<sequence>MPDKDLMREFNFNLTMLEANEILVRKKKGLITSKSINDLFNLLDVEKDEYSTMMTNITWDFLQQDPNELQKERSINVGRIILKEVQDYIRKKAGSAYFPSLITSLCLRVHVRSKVN</sequence>
<keyword evidence="2" id="KW-1185">Reference proteome</keyword>
<evidence type="ECO:0000313" key="1">
    <source>
        <dbReference type="EMBL" id="KAH1073073.1"/>
    </source>
</evidence>
<reference evidence="1 2" key="1">
    <citation type="journal article" date="2021" name="Plant Biotechnol. J.">
        <title>Multi-omics assisted identification of the key and species-specific regulatory components of drought-tolerant mechanisms in Gossypium stocksii.</title>
        <authorList>
            <person name="Yu D."/>
            <person name="Ke L."/>
            <person name="Zhang D."/>
            <person name="Wu Y."/>
            <person name="Sun Y."/>
            <person name="Mei J."/>
            <person name="Sun J."/>
            <person name="Sun Y."/>
        </authorList>
    </citation>
    <scope>NUCLEOTIDE SEQUENCE [LARGE SCALE GENOMIC DNA]</scope>
    <source>
        <strain evidence="2">cv. E1</strain>
        <tissue evidence="1">Leaf</tissue>
    </source>
</reference>
<dbReference type="EMBL" id="JAIQCV010000008">
    <property type="protein sequence ID" value="KAH1073073.1"/>
    <property type="molecule type" value="Genomic_DNA"/>
</dbReference>
<protein>
    <submittedName>
        <fullName evidence="1">Uncharacterized protein</fullName>
    </submittedName>
</protein>
<accession>A0A9D3V7N6</accession>
<organism evidence="1 2">
    <name type="scientific">Gossypium stocksii</name>
    <dbReference type="NCBI Taxonomy" id="47602"/>
    <lineage>
        <taxon>Eukaryota</taxon>
        <taxon>Viridiplantae</taxon>
        <taxon>Streptophyta</taxon>
        <taxon>Embryophyta</taxon>
        <taxon>Tracheophyta</taxon>
        <taxon>Spermatophyta</taxon>
        <taxon>Magnoliopsida</taxon>
        <taxon>eudicotyledons</taxon>
        <taxon>Gunneridae</taxon>
        <taxon>Pentapetalae</taxon>
        <taxon>rosids</taxon>
        <taxon>malvids</taxon>
        <taxon>Malvales</taxon>
        <taxon>Malvaceae</taxon>
        <taxon>Malvoideae</taxon>
        <taxon>Gossypium</taxon>
    </lineage>
</organism>